<evidence type="ECO:0000313" key="1">
    <source>
        <dbReference type="EMBL" id="TSJ74695.1"/>
    </source>
</evidence>
<organism evidence="1 2">
    <name type="scientific">Rariglobus hedericola</name>
    <dbReference type="NCBI Taxonomy" id="2597822"/>
    <lineage>
        <taxon>Bacteria</taxon>
        <taxon>Pseudomonadati</taxon>
        <taxon>Verrucomicrobiota</taxon>
        <taxon>Opitutia</taxon>
        <taxon>Opitutales</taxon>
        <taxon>Opitutaceae</taxon>
        <taxon>Rariglobus</taxon>
    </lineage>
</organism>
<name>A0A556QDH4_9BACT</name>
<gene>
    <name evidence="1" type="ORF">FPL22_17270</name>
</gene>
<accession>A0A556QDH4</accession>
<dbReference type="SUPFAM" id="SSF48452">
    <property type="entry name" value="TPR-like"/>
    <property type="match status" value="1"/>
</dbReference>
<comment type="caution">
    <text evidence="1">The sequence shown here is derived from an EMBL/GenBank/DDBJ whole genome shotgun (WGS) entry which is preliminary data.</text>
</comment>
<dbReference type="Proteomes" id="UP000315648">
    <property type="component" value="Unassembled WGS sequence"/>
</dbReference>
<reference evidence="1 2" key="1">
    <citation type="submission" date="2019-07" db="EMBL/GenBank/DDBJ databases">
        <title>Description of 53C-WASEF.</title>
        <authorList>
            <person name="Pitt A."/>
            <person name="Hahn M.W."/>
        </authorList>
    </citation>
    <scope>NUCLEOTIDE SEQUENCE [LARGE SCALE GENOMIC DNA]</scope>
    <source>
        <strain evidence="1 2">53C-WASEF</strain>
    </source>
</reference>
<protein>
    <recommendedName>
        <fullName evidence="3">Tetratricopeptide repeat protein</fullName>
    </recommendedName>
</protein>
<proteinExistence type="predicted"/>
<dbReference type="Gene3D" id="1.25.40.10">
    <property type="entry name" value="Tetratricopeptide repeat domain"/>
    <property type="match status" value="1"/>
</dbReference>
<dbReference type="InterPro" id="IPR011990">
    <property type="entry name" value="TPR-like_helical_dom_sf"/>
</dbReference>
<dbReference type="EMBL" id="VMBG01000005">
    <property type="protein sequence ID" value="TSJ74695.1"/>
    <property type="molecule type" value="Genomic_DNA"/>
</dbReference>
<dbReference type="RefSeq" id="WP_144354294.1">
    <property type="nucleotide sequence ID" value="NZ_CBCRVV010000047.1"/>
</dbReference>
<sequence>MTLDDYIVKLRARDKEIETTPAMFALAEEAIRCYPLSAKLWCIKGAMIQLGPVDSGYELEDALGTYRQAITVEPDCPDGWEELGHYYDVHLNDEKQAEIFWKKAEALKAQK</sequence>
<evidence type="ECO:0000313" key="2">
    <source>
        <dbReference type="Proteomes" id="UP000315648"/>
    </source>
</evidence>
<evidence type="ECO:0008006" key="3">
    <source>
        <dbReference type="Google" id="ProtNLM"/>
    </source>
</evidence>
<keyword evidence="2" id="KW-1185">Reference proteome</keyword>
<dbReference type="AlphaFoldDB" id="A0A556QDH4"/>
<dbReference type="OrthoDB" id="116325at2"/>